<feature type="transmembrane region" description="Helical" evidence="1">
    <location>
        <begin position="86"/>
        <end position="112"/>
    </location>
</feature>
<feature type="transmembrane region" description="Helical" evidence="1">
    <location>
        <begin position="21"/>
        <end position="38"/>
    </location>
</feature>
<dbReference type="Proteomes" id="UP001484239">
    <property type="component" value="Unassembled WGS sequence"/>
</dbReference>
<keyword evidence="1" id="KW-1133">Transmembrane helix</keyword>
<protein>
    <submittedName>
        <fullName evidence="2">Uncharacterized protein</fullName>
    </submittedName>
</protein>
<evidence type="ECO:0000313" key="2">
    <source>
        <dbReference type="EMBL" id="MEK9502461.1"/>
    </source>
</evidence>
<gene>
    <name evidence="2" type="ORF">WI372_15815</name>
</gene>
<dbReference type="RefSeq" id="WP_405287425.1">
    <property type="nucleotide sequence ID" value="NZ_JBBHLI010000011.1"/>
</dbReference>
<feature type="transmembrane region" description="Helical" evidence="1">
    <location>
        <begin position="44"/>
        <end position="65"/>
    </location>
</feature>
<keyword evidence="1" id="KW-0472">Membrane</keyword>
<feature type="transmembrane region" description="Helical" evidence="1">
    <location>
        <begin position="193"/>
        <end position="212"/>
    </location>
</feature>
<feature type="transmembrane region" description="Helical" evidence="1">
    <location>
        <begin position="124"/>
        <end position="148"/>
    </location>
</feature>
<name>A0ABU9ED51_9BACT</name>
<comment type="caution">
    <text evidence="2">The sequence shown here is derived from an EMBL/GenBank/DDBJ whole genome shotgun (WGS) entry which is preliminary data.</text>
</comment>
<accession>A0ABU9ED51</accession>
<organism evidence="2 3">
    <name type="scientific">Gaopeijia maritima</name>
    <dbReference type="NCBI Taxonomy" id="3119007"/>
    <lineage>
        <taxon>Bacteria</taxon>
        <taxon>Pseudomonadati</taxon>
        <taxon>Gemmatimonadota</taxon>
        <taxon>Longimicrobiia</taxon>
        <taxon>Gaopeijiales</taxon>
        <taxon>Gaopeijiaceae</taxon>
        <taxon>Gaopeijia</taxon>
    </lineage>
</organism>
<feature type="transmembrane region" description="Helical" evidence="1">
    <location>
        <begin position="155"/>
        <end position="173"/>
    </location>
</feature>
<keyword evidence="3" id="KW-1185">Reference proteome</keyword>
<dbReference type="EMBL" id="JBBHLI010000011">
    <property type="protein sequence ID" value="MEK9502461.1"/>
    <property type="molecule type" value="Genomic_DNA"/>
</dbReference>
<reference evidence="2 3" key="1">
    <citation type="submission" date="2024-02" db="EMBL/GenBank/DDBJ databases">
        <title>A novel Gemmatimonadota bacterium.</title>
        <authorList>
            <person name="Du Z.-J."/>
            <person name="Ye Y.-Q."/>
        </authorList>
    </citation>
    <scope>NUCLEOTIDE SEQUENCE [LARGE SCALE GENOMIC DNA]</scope>
    <source>
        <strain evidence="2 3">DH-20</strain>
    </source>
</reference>
<sequence length="231" mass="23953">MTPFRALWRTDLHRALVQARNTPWIVAGLVFLVAVVAGDGAEGAALALGGTVMLYGGALGGLAIMDRLDGTLEFLAGLPVAGRTVAAARLAVVAVMNTAAGVQIAVALALVIPGESQRLAHGATIAMLGVCAWVGLTTLSFAGIALVTRFGSTAAMNRLMIGLFAFVVGAYYLMELLVPDVEALQVRLLTTPWHIAVPAFLALCGGGAWWSVGVMARGIDRYVPTPDSITL</sequence>
<proteinExistence type="predicted"/>
<evidence type="ECO:0000313" key="3">
    <source>
        <dbReference type="Proteomes" id="UP001484239"/>
    </source>
</evidence>
<keyword evidence="1" id="KW-0812">Transmembrane</keyword>
<evidence type="ECO:0000256" key="1">
    <source>
        <dbReference type="SAM" id="Phobius"/>
    </source>
</evidence>